<proteinExistence type="predicted"/>
<evidence type="ECO:0000313" key="1">
    <source>
        <dbReference type="EMBL" id="KAJ0176894.1"/>
    </source>
</evidence>
<reference evidence="1 2" key="1">
    <citation type="journal article" date="2021" name="Front. Genet.">
        <title>Chromosome-Level Genome Assembly Reveals Significant Gene Expansion in the Toll and IMD Signaling Pathways of Dendrolimus kikuchii.</title>
        <authorList>
            <person name="Zhou J."/>
            <person name="Wu P."/>
            <person name="Xiong Z."/>
            <person name="Liu N."/>
            <person name="Zhao N."/>
            <person name="Ji M."/>
            <person name="Qiu Y."/>
            <person name="Yang B."/>
        </authorList>
    </citation>
    <scope>NUCLEOTIDE SEQUENCE [LARGE SCALE GENOMIC DNA]</scope>
    <source>
        <strain evidence="1">Ann1</strain>
    </source>
</reference>
<sequence length="523" mass="59099">MFRTPAKTTKPDKGATSPKTSPDKQAEIYGSPLTGDDAGPSRSPTQDSRKIGERDNGGPSRAMSQPRAKAVTLTFSPPTKGRATSVEPFVRQQNLGNKTYTKVPTLSPISGSPNNQGQPESRIQKARRLRENAKTQLGNSKNLKTEIKNAFNEALDTLYKLLVEAEEERKRGDEEAKRKEQEKDLRVITEGTGEEEIVTIDESPRREKRSSDEEEKAFRRQLEEHSKMLLENSRSMKELKEMLEGHREEIREARNTYASVAAKPKEKPIERATLHSVVITATNGEETGDELMTRVRTALNAKEGGVEIERVRRAKDRKVIVGCRTREERERVKERLNRDKDNLQVEEIKNKDPLVEITGVLKVHKDEEIFSALLNQNRRVFEGLGEEDRRMQIAFKIQGRNPHTHRVIMRVAPKLWKRLTDTGTVRIDLQNLHVVDKSPLVQCTQCLGYGHGKKICTEVEAKCSHCSGPHYKSMCPEYMAGMPPSCINCAKAKKQEIGHNAFDGKCPIRMKWDALARAAVAYC</sequence>
<organism evidence="1 2">
    <name type="scientific">Dendrolimus kikuchii</name>
    <dbReference type="NCBI Taxonomy" id="765133"/>
    <lineage>
        <taxon>Eukaryota</taxon>
        <taxon>Metazoa</taxon>
        <taxon>Ecdysozoa</taxon>
        <taxon>Arthropoda</taxon>
        <taxon>Hexapoda</taxon>
        <taxon>Insecta</taxon>
        <taxon>Pterygota</taxon>
        <taxon>Neoptera</taxon>
        <taxon>Endopterygota</taxon>
        <taxon>Lepidoptera</taxon>
        <taxon>Glossata</taxon>
        <taxon>Ditrysia</taxon>
        <taxon>Bombycoidea</taxon>
        <taxon>Lasiocampidae</taxon>
        <taxon>Dendrolimus</taxon>
    </lineage>
</organism>
<name>A0ACC1CYU9_9NEOP</name>
<protein>
    <submittedName>
        <fullName evidence="1">Uncharacterized protein</fullName>
    </submittedName>
</protein>
<accession>A0ACC1CYU9</accession>
<evidence type="ECO:0000313" key="2">
    <source>
        <dbReference type="Proteomes" id="UP000824533"/>
    </source>
</evidence>
<dbReference type="Proteomes" id="UP000824533">
    <property type="component" value="Linkage Group LG12"/>
</dbReference>
<dbReference type="EMBL" id="CM034398">
    <property type="protein sequence ID" value="KAJ0176894.1"/>
    <property type="molecule type" value="Genomic_DNA"/>
</dbReference>
<keyword evidence="2" id="KW-1185">Reference proteome</keyword>
<comment type="caution">
    <text evidence="1">The sequence shown here is derived from an EMBL/GenBank/DDBJ whole genome shotgun (WGS) entry which is preliminary data.</text>
</comment>
<gene>
    <name evidence="1" type="ORF">K1T71_006903</name>
</gene>